<dbReference type="InterPro" id="IPR051505">
    <property type="entry name" value="C-type_lectin_domain"/>
</dbReference>
<keyword evidence="10" id="KW-1185">Reference proteome</keyword>
<dbReference type="AlphaFoldDB" id="A0AAN9BHY9"/>
<keyword evidence="6" id="KW-0472">Membrane</keyword>
<gene>
    <name evidence="9" type="ORF">V1264_017876</name>
</gene>
<evidence type="ECO:0000256" key="3">
    <source>
        <dbReference type="ARBA" id="ARBA00022729"/>
    </source>
</evidence>
<dbReference type="InterPro" id="IPR016187">
    <property type="entry name" value="CTDL_fold"/>
</dbReference>
<feature type="domain" description="C-type lectin" evidence="8">
    <location>
        <begin position="109"/>
        <end position="223"/>
    </location>
</feature>
<evidence type="ECO:0000256" key="4">
    <source>
        <dbReference type="ARBA" id="ARBA00022734"/>
    </source>
</evidence>
<dbReference type="PROSITE" id="PS00615">
    <property type="entry name" value="C_TYPE_LECTIN_1"/>
    <property type="match status" value="1"/>
</dbReference>
<comment type="caution">
    <text evidence="9">The sequence shown here is derived from an EMBL/GenBank/DDBJ whole genome shotgun (WGS) entry which is preliminary data.</text>
</comment>
<name>A0AAN9BHY9_9CAEN</name>
<dbReference type="SUPFAM" id="SSF57414">
    <property type="entry name" value="Hairpin loop containing domain-like"/>
    <property type="match status" value="1"/>
</dbReference>
<dbReference type="Pfam" id="PF00024">
    <property type="entry name" value="PAN_1"/>
    <property type="match status" value="1"/>
</dbReference>
<dbReference type="InterPro" id="IPR003609">
    <property type="entry name" value="Pan_app"/>
</dbReference>
<dbReference type="Gene3D" id="3.10.100.10">
    <property type="entry name" value="Mannose-Binding Protein A, subunit A"/>
    <property type="match status" value="1"/>
</dbReference>
<dbReference type="GO" id="GO:0030246">
    <property type="term" value="F:carbohydrate binding"/>
    <property type="evidence" value="ECO:0007669"/>
    <property type="project" value="UniProtKB-KW"/>
</dbReference>
<evidence type="ECO:0000256" key="2">
    <source>
        <dbReference type="ARBA" id="ARBA00022692"/>
    </source>
</evidence>
<evidence type="ECO:0000256" key="1">
    <source>
        <dbReference type="ARBA" id="ARBA00004479"/>
    </source>
</evidence>
<evidence type="ECO:0000259" key="8">
    <source>
        <dbReference type="PROSITE" id="PS50041"/>
    </source>
</evidence>
<dbReference type="Pfam" id="PF00059">
    <property type="entry name" value="Lectin_C"/>
    <property type="match status" value="1"/>
</dbReference>
<dbReference type="SMART" id="SM00034">
    <property type="entry name" value="CLECT"/>
    <property type="match status" value="1"/>
</dbReference>
<dbReference type="GO" id="GO:0016020">
    <property type="term" value="C:membrane"/>
    <property type="evidence" value="ECO:0007669"/>
    <property type="project" value="UniProtKB-SubCell"/>
</dbReference>
<organism evidence="9 10">
    <name type="scientific">Littorina saxatilis</name>
    <dbReference type="NCBI Taxonomy" id="31220"/>
    <lineage>
        <taxon>Eukaryota</taxon>
        <taxon>Metazoa</taxon>
        <taxon>Spiralia</taxon>
        <taxon>Lophotrochozoa</taxon>
        <taxon>Mollusca</taxon>
        <taxon>Gastropoda</taxon>
        <taxon>Caenogastropoda</taxon>
        <taxon>Littorinimorpha</taxon>
        <taxon>Littorinoidea</taxon>
        <taxon>Littorinidae</taxon>
        <taxon>Littorina</taxon>
    </lineage>
</organism>
<keyword evidence="7" id="KW-1015">Disulfide bond</keyword>
<keyword evidence="4" id="KW-0430">Lectin</keyword>
<reference evidence="9 10" key="1">
    <citation type="submission" date="2024-02" db="EMBL/GenBank/DDBJ databases">
        <title>Chromosome-scale genome assembly of the rough periwinkle Littorina saxatilis.</title>
        <authorList>
            <person name="De Jode A."/>
            <person name="Faria R."/>
            <person name="Formenti G."/>
            <person name="Sims Y."/>
            <person name="Smith T.P."/>
            <person name="Tracey A."/>
            <person name="Wood J.M.D."/>
            <person name="Zagrodzka Z.B."/>
            <person name="Johannesson K."/>
            <person name="Butlin R.K."/>
            <person name="Leder E.H."/>
        </authorList>
    </citation>
    <scope>NUCLEOTIDE SEQUENCE [LARGE SCALE GENOMIC DNA]</scope>
    <source>
        <strain evidence="9">Snail1</strain>
        <tissue evidence="9">Muscle</tissue>
    </source>
</reference>
<dbReference type="Proteomes" id="UP001374579">
    <property type="component" value="Unassembled WGS sequence"/>
</dbReference>
<dbReference type="InterPro" id="IPR018378">
    <property type="entry name" value="C-type_lectin_CS"/>
</dbReference>
<dbReference type="InterPro" id="IPR016186">
    <property type="entry name" value="C-type_lectin-like/link_sf"/>
</dbReference>
<dbReference type="CDD" id="cd00037">
    <property type="entry name" value="CLECT"/>
    <property type="match status" value="1"/>
</dbReference>
<evidence type="ECO:0000313" key="10">
    <source>
        <dbReference type="Proteomes" id="UP001374579"/>
    </source>
</evidence>
<dbReference type="SUPFAM" id="SSF56436">
    <property type="entry name" value="C-type lectin-like"/>
    <property type="match status" value="1"/>
</dbReference>
<dbReference type="PROSITE" id="PS50041">
    <property type="entry name" value="C_TYPE_LECTIN_2"/>
    <property type="match status" value="1"/>
</dbReference>
<keyword evidence="2" id="KW-0812">Transmembrane</keyword>
<sequence>MVASLCAQVSQSQQPSVDWVRDPGFVSVQPPLAEPELRMEPSDLFDCAALCSTKTWCSSFMYISEQAQCLLFKIVYLENEELLEIPGAEYYRVASDSCPVQECFAMSRPDNLCFLYLNESRTSEESRDLCKTKNGRLAILDTLSKNEWIVSLLEMNGASYDASLYLGAQRNGTVFTWSNGQQVAVPESNHSFWGDSEPNYSSEHCLVLKSDISVMRWRDGSCDLQSTGVLCEYQPASN</sequence>
<keyword evidence="5" id="KW-1133">Transmembrane helix</keyword>
<dbReference type="EMBL" id="JBAMIC010000007">
    <property type="protein sequence ID" value="KAK7106646.1"/>
    <property type="molecule type" value="Genomic_DNA"/>
</dbReference>
<evidence type="ECO:0000256" key="7">
    <source>
        <dbReference type="ARBA" id="ARBA00023157"/>
    </source>
</evidence>
<keyword evidence="3" id="KW-0732">Signal</keyword>
<proteinExistence type="predicted"/>
<comment type="subcellular location">
    <subcellularLocation>
        <location evidence="1">Membrane</location>
        <topology evidence="1">Single-pass type I membrane protein</topology>
    </subcellularLocation>
</comment>
<evidence type="ECO:0000256" key="6">
    <source>
        <dbReference type="ARBA" id="ARBA00023136"/>
    </source>
</evidence>
<accession>A0AAN9BHY9</accession>
<evidence type="ECO:0000313" key="9">
    <source>
        <dbReference type="EMBL" id="KAK7106646.1"/>
    </source>
</evidence>
<evidence type="ECO:0000256" key="5">
    <source>
        <dbReference type="ARBA" id="ARBA00022989"/>
    </source>
</evidence>
<dbReference type="InterPro" id="IPR001304">
    <property type="entry name" value="C-type_lectin-like"/>
</dbReference>
<protein>
    <recommendedName>
        <fullName evidence="8">C-type lectin domain-containing protein</fullName>
    </recommendedName>
</protein>
<dbReference type="PANTHER" id="PTHR14789">
    <property type="entry name" value="CHONDROLECTIN VARIANT CHODLFDELTAE"/>
    <property type="match status" value="1"/>
</dbReference>